<reference evidence="1" key="1">
    <citation type="submission" date="2023-11" db="EMBL/GenBank/DDBJ databases">
        <authorList>
            <person name="Poullet M."/>
        </authorList>
    </citation>
    <scope>NUCLEOTIDE SEQUENCE</scope>
    <source>
        <strain evidence="1">E1834</strain>
    </source>
</reference>
<sequence>MTRENFIEFLGTYGIEIVDNDIDVLMMTDDEIDNGDYDPEQKYPELDSVNAIR</sequence>
<evidence type="ECO:0000313" key="1">
    <source>
        <dbReference type="EMBL" id="CAK5046165.1"/>
    </source>
</evidence>
<organism evidence="1 2">
    <name type="scientific">Meloidogyne enterolobii</name>
    <name type="common">Root-knot nematode worm</name>
    <name type="synonym">Meloidogyne mayaguensis</name>
    <dbReference type="NCBI Taxonomy" id="390850"/>
    <lineage>
        <taxon>Eukaryota</taxon>
        <taxon>Metazoa</taxon>
        <taxon>Ecdysozoa</taxon>
        <taxon>Nematoda</taxon>
        <taxon>Chromadorea</taxon>
        <taxon>Rhabditida</taxon>
        <taxon>Tylenchina</taxon>
        <taxon>Tylenchomorpha</taxon>
        <taxon>Tylenchoidea</taxon>
        <taxon>Meloidogynidae</taxon>
        <taxon>Meloidogyninae</taxon>
        <taxon>Meloidogyne</taxon>
    </lineage>
</organism>
<dbReference type="Proteomes" id="UP001497535">
    <property type="component" value="Unassembled WGS sequence"/>
</dbReference>
<gene>
    <name evidence="1" type="ORF">MENTE1834_LOCUS11975</name>
</gene>
<evidence type="ECO:0000313" key="2">
    <source>
        <dbReference type="Proteomes" id="UP001497535"/>
    </source>
</evidence>
<name>A0ACB0YGT4_MELEN</name>
<keyword evidence="2" id="KW-1185">Reference proteome</keyword>
<accession>A0ACB0YGT4</accession>
<proteinExistence type="predicted"/>
<protein>
    <submittedName>
        <fullName evidence="1">Uncharacterized protein</fullName>
    </submittedName>
</protein>
<dbReference type="EMBL" id="CAVMJV010000012">
    <property type="protein sequence ID" value="CAK5046165.1"/>
    <property type="molecule type" value="Genomic_DNA"/>
</dbReference>
<comment type="caution">
    <text evidence="1">The sequence shown here is derived from an EMBL/GenBank/DDBJ whole genome shotgun (WGS) entry which is preliminary data.</text>
</comment>